<evidence type="ECO:0000256" key="1">
    <source>
        <dbReference type="ARBA" id="ARBA00004251"/>
    </source>
</evidence>
<evidence type="ECO:0000313" key="16">
    <source>
        <dbReference type="Proteomes" id="UP001280121"/>
    </source>
</evidence>
<feature type="transmembrane region" description="Helical" evidence="12">
    <location>
        <begin position="923"/>
        <end position="944"/>
    </location>
</feature>
<evidence type="ECO:0000256" key="11">
    <source>
        <dbReference type="ARBA" id="ARBA00023180"/>
    </source>
</evidence>
<evidence type="ECO:0000256" key="7">
    <source>
        <dbReference type="ARBA" id="ARBA00022737"/>
    </source>
</evidence>
<dbReference type="EMBL" id="JANJYI010000008">
    <property type="protein sequence ID" value="KAK2639688.1"/>
    <property type="molecule type" value="Genomic_DNA"/>
</dbReference>
<keyword evidence="9 12" id="KW-0472">Membrane</keyword>
<dbReference type="Gene3D" id="3.80.10.10">
    <property type="entry name" value="Ribonuclease Inhibitor"/>
    <property type="match status" value="4"/>
</dbReference>
<dbReference type="InterPro" id="IPR032675">
    <property type="entry name" value="LRR_dom_sf"/>
</dbReference>
<dbReference type="FunFam" id="3.80.10.10:FF:000129">
    <property type="entry name" value="Leucine-rich repeat receptor-like kinase"/>
    <property type="match status" value="1"/>
</dbReference>
<dbReference type="SUPFAM" id="SSF52058">
    <property type="entry name" value="L domain-like"/>
    <property type="match status" value="2"/>
</dbReference>
<dbReference type="FunFam" id="3.80.10.10:FF:000095">
    <property type="entry name" value="LRR receptor-like serine/threonine-protein kinase GSO1"/>
    <property type="match status" value="1"/>
</dbReference>
<dbReference type="SMART" id="SM00369">
    <property type="entry name" value="LRR_TYP"/>
    <property type="match status" value="9"/>
</dbReference>
<protein>
    <recommendedName>
        <fullName evidence="17">Leucine-rich repeat-containing N-terminal plant-type domain-containing protein</fullName>
    </recommendedName>
</protein>
<evidence type="ECO:0000313" key="15">
    <source>
        <dbReference type="EMBL" id="KAK2639688.1"/>
    </source>
</evidence>
<dbReference type="Pfam" id="PF13855">
    <property type="entry name" value="LRR_8"/>
    <property type="match status" value="1"/>
</dbReference>
<evidence type="ECO:0000256" key="9">
    <source>
        <dbReference type="ARBA" id="ARBA00023136"/>
    </source>
</evidence>
<dbReference type="FunFam" id="3.80.10.10:FF:001347">
    <property type="entry name" value="LRR receptor-like serine/threonine-protein kinase GSO2"/>
    <property type="match status" value="1"/>
</dbReference>
<dbReference type="FunFam" id="3.80.10.10:FF:000649">
    <property type="entry name" value="Leucine Rich Repeat family protein"/>
    <property type="match status" value="1"/>
</dbReference>
<dbReference type="FunFam" id="3.80.10.10:FF:000111">
    <property type="entry name" value="LRR receptor-like serine/threonine-protein kinase ERECTA"/>
    <property type="match status" value="1"/>
</dbReference>
<feature type="domain" description="Leucine-rich repeat-containing N-terminal plant-type" evidence="13">
    <location>
        <begin position="35"/>
        <end position="73"/>
    </location>
</feature>
<keyword evidence="7" id="KW-0677">Repeat</keyword>
<dbReference type="Pfam" id="PF23598">
    <property type="entry name" value="LRR_14"/>
    <property type="match status" value="1"/>
</dbReference>
<evidence type="ECO:0000256" key="4">
    <source>
        <dbReference type="ARBA" id="ARBA00022614"/>
    </source>
</evidence>
<keyword evidence="3" id="KW-1003">Cell membrane</keyword>
<keyword evidence="5 12" id="KW-0812">Transmembrane</keyword>
<dbReference type="Pfam" id="PF00560">
    <property type="entry name" value="LRR_1"/>
    <property type="match status" value="8"/>
</dbReference>
<evidence type="ECO:0000259" key="13">
    <source>
        <dbReference type="Pfam" id="PF08263"/>
    </source>
</evidence>
<dbReference type="InterPro" id="IPR003591">
    <property type="entry name" value="Leu-rich_rpt_typical-subtyp"/>
</dbReference>
<dbReference type="SUPFAM" id="SSF52047">
    <property type="entry name" value="RNI-like"/>
    <property type="match status" value="1"/>
</dbReference>
<keyword evidence="8 12" id="KW-1133">Transmembrane helix</keyword>
<dbReference type="InterPro" id="IPR055414">
    <property type="entry name" value="LRR_R13L4/SHOC2-like"/>
</dbReference>
<proteinExistence type="inferred from homology"/>
<dbReference type="FunFam" id="3.80.10.10:FF:000383">
    <property type="entry name" value="Leucine-rich repeat receptor protein kinase EMS1"/>
    <property type="match status" value="1"/>
</dbReference>
<dbReference type="InterPro" id="IPR046956">
    <property type="entry name" value="RLP23-like"/>
</dbReference>
<evidence type="ECO:0000256" key="3">
    <source>
        <dbReference type="ARBA" id="ARBA00022475"/>
    </source>
</evidence>
<keyword evidence="10" id="KW-0675">Receptor</keyword>
<evidence type="ECO:0008006" key="17">
    <source>
        <dbReference type="Google" id="ProtNLM"/>
    </source>
</evidence>
<comment type="similarity">
    <text evidence="2">Belongs to the RLP family.</text>
</comment>
<evidence type="ECO:0000256" key="2">
    <source>
        <dbReference type="ARBA" id="ARBA00009592"/>
    </source>
</evidence>
<keyword evidence="4" id="KW-0433">Leucine-rich repeat</keyword>
<keyword evidence="6" id="KW-0732">Signal</keyword>
<evidence type="ECO:0000256" key="6">
    <source>
        <dbReference type="ARBA" id="ARBA00022729"/>
    </source>
</evidence>
<dbReference type="AlphaFoldDB" id="A0AAD9TPL8"/>
<comment type="subcellular location">
    <subcellularLocation>
        <location evidence="1">Cell membrane</location>
        <topology evidence="1">Single-pass type I membrane protein</topology>
    </subcellularLocation>
</comment>
<evidence type="ECO:0000256" key="8">
    <source>
        <dbReference type="ARBA" id="ARBA00022989"/>
    </source>
</evidence>
<dbReference type="Proteomes" id="UP001280121">
    <property type="component" value="Unassembled WGS sequence"/>
</dbReference>
<dbReference type="PANTHER" id="PTHR48063:SF98">
    <property type="entry name" value="LRR RECEPTOR-LIKE SERINE_THREONINE-PROTEIN KINASE FLS2"/>
    <property type="match status" value="1"/>
</dbReference>
<evidence type="ECO:0000256" key="12">
    <source>
        <dbReference type="SAM" id="Phobius"/>
    </source>
</evidence>
<comment type="caution">
    <text evidence="15">The sequence shown here is derived from an EMBL/GenBank/DDBJ whole genome shotgun (WGS) entry which is preliminary data.</text>
</comment>
<dbReference type="GO" id="GO:0005886">
    <property type="term" value="C:plasma membrane"/>
    <property type="evidence" value="ECO:0007669"/>
    <property type="project" value="UniProtKB-SubCell"/>
</dbReference>
<gene>
    <name evidence="15" type="ORF">Ddye_027483</name>
</gene>
<dbReference type="InterPro" id="IPR013210">
    <property type="entry name" value="LRR_N_plant-typ"/>
</dbReference>
<dbReference type="InterPro" id="IPR001611">
    <property type="entry name" value="Leu-rich_rpt"/>
</dbReference>
<reference evidence="15" key="1">
    <citation type="journal article" date="2023" name="Plant J.">
        <title>Genome sequences and population genomics provide insights into the demographic history, inbreeding, and mutation load of two 'living fossil' tree species of Dipteronia.</title>
        <authorList>
            <person name="Feng Y."/>
            <person name="Comes H.P."/>
            <person name="Chen J."/>
            <person name="Zhu S."/>
            <person name="Lu R."/>
            <person name="Zhang X."/>
            <person name="Li P."/>
            <person name="Qiu J."/>
            <person name="Olsen K.M."/>
            <person name="Qiu Y."/>
        </authorList>
    </citation>
    <scope>NUCLEOTIDE SEQUENCE</scope>
    <source>
        <strain evidence="15">KIB01</strain>
    </source>
</reference>
<keyword evidence="16" id="KW-1185">Reference proteome</keyword>
<dbReference type="PANTHER" id="PTHR48063">
    <property type="entry name" value="LRR RECEPTOR-LIKE KINASE"/>
    <property type="match status" value="1"/>
</dbReference>
<accession>A0AAD9TPL8</accession>
<evidence type="ECO:0000259" key="14">
    <source>
        <dbReference type="Pfam" id="PF23598"/>
    </source>
</evidence>
<sequence>MAVKPNMSSFLFIELVMITIITTINISFCSGSCINSERQALLRFKQDLNDSFNMLETWTGDGDCCAWAGVVCNNSTGHVLQLQLGSNSFSGKINPSLIDLKHLIHLDLSFNNFEGVQIPGFIGSMENLRYLSLSSAGFVGMIPHQLGNLSNLEYLDIQTYYPTLYVENLNWISGLSQLNHLDLSGINLNKSYDWLLKINSLPFLEVLQLPRCQLQHFPHIPFANFSSLTTFDLSYNDFENSSIPNWLPTLTRLEYLSLHSNNLQGSIPSSLGNLISMQTLDLSGNMLEGSIPKSFERLCNLTSFTMSDGNFNLNISEVLDVFSKCVSAKLESLDLTYGNFSGHLTDQLGLFKNLETLTLGSNSIIGHLPSSLGELSSLITLDLSDNKLSGNIPSSLGELLSLRRLVLSNNNLNGPIPSSLGKLSALESLYLDYNKLNGTLSQVHFANLTRLTFFIASGNSLALKASSHWVPPFQLITLYLGSCHVGPQFPSWLRSQKSLSDLDISSAQISDVIPDWFWKSISQFTQLNLSNNQIRGEIPNLTGTREIVTLDLSSNNLSGSLPPMSIDVNSLDLSSNVLSGSISSFLCDGMNKSRTTEILNLKNNLLSGELPDCWMNWRNLAVMNFEDNEFTGRLPTSMGNLGVLQALILRKNSFSGVIPYESFKNCSNLEAIDAAENNFDGNVPRWIGERFPSMKILNFRSNKLHGRLPMELCRLSSLQILNLAYNNLSGNIPSCISNFSAMVTVNHSLDTDIAYLATAVDYYLDALLLRGGTEYEYETTLNLVRAIDLSKNNFSGEIPRELTSLVELRWLNLSHNSLSGRIPMNIGAMKEMESIDFSSNQLSGEIPPSISSLTFLSYLNLADNNLTGRIPTGGTQIQGFNASYFMGNDLCGSPLPDCIVTVETPEHENVGGKDGNYEQEVDWFYVSMALGFVVGFFGLIGPLLMNRRWMYMYSGFLDRLWDKIYFAARRRW</sequence>
<name>A0AAD9TPL8_9ROSI</name>
<organism evidence="15 16">
    <name type="scientific">Dipteronia dyeriana</name>
    <dbReference type="NCBI Taxonomy" id="168575"/>
    <lineage>
        <taxon>Eukaryota</taxon>
        <taxon>Viridiplantae</taxon>
        <taxon>Streptophyta</taxon>
        <taxon>Embryophyta</taxon>
        <taxon>Tracheophyta</taxon>
        <taxon>Spermatophyta</taxon>
        <taxon>Magnoliopsida</taxon>
        <taxon>eudicotyledons</taxon>
        <taxon>Gunneridae</taxon>
        <taxon>Pentapetalae</taxon>
        <taxon>rosids</taxon>
        <taxon>malvids</taxon>
        <taxon>Sapindales</taxon>
        <taxon>Sapindaceae</taxon>
        <taxon>Hippocastanoideae</taxon>
        <taxon>Acereae</taxon>
        <taxon>Dipteronia</taxon>
    </lineage>
</organism>
<feature type="domain" description="Disease resistance R13L4/SHOC-2-like LRR" evidence="14">
    <location>
        <begin position="342"/>
        <end position="505"/>
    </location>
</feature>
<keyword evidence="11" id="KW-0325">Glycoprotein</keyword>
<dbReference type="Pfam" id="PF08263">
    <property type="entry name" value="LRRNT_2"/>
    <property type="match status" value="1"/>
</dbReference>
<evidence type="ECO:0000256" key="5">
    <source>
        <dbReference type="ARBA" id="ARBA00022692"/>
    </source>
</evidence>
<evidence type="ECO:0000256" key="10">
    <source>
        <dbReference type="ARBA" id="ARBA00023170"/>
    </source>
</evidence>
<feature type="transmembrane region" description="Helical" evidence="12">
    <location>
        <begin position="7"/>
        <end position="28"/>
    </location>
</feature>